<evidence type="ECO:0000313" key="3">
    <source>
        <dbReference type="Proteomes" id="UP000007801"/>
    </source>
</evidence>
<dbReference type="EMBL" id="CH902618">
    <property type="protein sequence ID" value="KPU78522.1"/>
    <property type="molecule type" value="Genomic_DNA"/>
</dbReference>
<dbReference type="Proteomes" id="UP000007801">
    <property type="component" value="Unassembled WGS sequence"/>
</dbReference>
<evidence type="ECO:0000256" key="1">
    <source>
        <dbReference type="SAM" id="MobiDB-lite"/>
    </source>
</evidence>
<dbReference type="InParanoid" id="A0A0P8XUX2"/>
<dbReference type="AlphaFoldDB" id="A0A0P8XUX2"/>
<name>A0A0P8XUX2_DROAN</name>
<organism evidence="2 3">
    <name type="scientific">Drosophila ananassae</name>
    <name type="common">Fruit fly</name>
    <dbReference type="NCBI Taxonomy" id="7217"/>
    <lineage>
        <taxon>Eukaryota</taxon>
        <taxon>Metazoa</taxon>
        <taxon>Ecdysozoa</taxon>
        <taxon>Arthropoda</taxon>
        <taxon>Hexapoda</taxon>
        <taxon>Insecta</taxon>
        <taxon>Pterygota</taxon>
        <taxon>Neoptera</taxon>
        <taxon>Endopterygota</taxon>
        <taxon>Diptera</taxon>
        <taxon>Brachycera</taxon>
        <taxon>Muscomorpha</taxon>
        <taxon>Ephydroidea</taxon>
        <taxon>Drosophilidae</taxon>
        <taxon>Drosophila</taxon>
        <taxon>Sophophora</taxon>
    </lineage>
</organism>
<evidence type="ECO:0000313" key="2">
    <source>
        <dbReference type="EMBL" id="KPU78522.1"/>
    </source>
</evidence>
<sequence>MHPRYSPAPPPQQHQGPQMGGPHPHQGGVSGGGGGGIGNMRGSGNMQQLPPQIPRSQNYSTRSSSSTTISNTNINTTTNSNSTSTTTTLYTCSSASSSLIAQPPPTKIFKTDHHLCAAYGLPTATAAAAVGGHPCVYCVIPVPVVSEI</sequence>
<feature type="compositionally biased region" description="Pro residues" evidence="1">
    <location>
        <begin position="1"/>
        <end position="12"/>
    </location>
</feature>
<feature type="compositionally biased region" description="Low complexity" evidence="1">
    <location>
        <begin position="13"/>
        <end position="27"/>
    </location>
</feature>
<protein>
    <submittedName>
        <fullName evidence="2">Uncharacterized protein</fullName>
    </submittedName>
</protein>
<feature type="compositionally biased region" description="Low complexity" evidence="1">
    <location>
        <begin position="56"/>
        <end position="86"/>
    </location>
</feature>
<feature type="compositionally biased region" description="Gly residues" evidence="1">
    <location>
        <begin position="28"/>
        <end position="41"/>
    </location>
</feature>
<feature type="region of interest" description="Disordered" evidence="1">
    <location>
        <begin position="1"/>
        <end position="86"/>
    </location>
</feature>
<keyword evidence="3" id="KW-1185">Reference proteome</keyword>
<gene>
    <name evidence="2" type="primary">Dana\GF27042</name>
    <name evidence="2" type="ORF">GF27042</name>
</gene>
<proteinExistence type="predicted"/>
<reference evidence="2 3" key="1">
    <citation type="journal article" date="2007" name="Nature">
        <title>Evolution of genes and genomes on the Drosophila phylogeny.</title>
        <authorList>
            <consortium name="Drosophila 12 Genomes Consortium"/>
            <person name="Clark A.G."/>
            <person name="Eisen M.B."/>
            <person name="Smith D.R."/>
            <person name="Bergman C.M."/>
            <person name="Oliver B."/>
            <person name="Markow T.A."/>
            <person name="Kaufman T.C."/>
            <person name="Kellis M."/>
            <person name="Gelbart W."/>
            <person name="Iyer V.N."/>
            <person name="Pollard D.A."/>
            <person name="Sackton T.B."/>
            <person name="Larracuente A.M."/>
            <person name="Singh N.D."/>
            <person name="Abad J.P."/>
            <person name="Abt D.N."/>
            <person name="Adryan B."/>
            <person name="Aguade M."/>
            <person name="Akashi H."/>
            <person name="Anderson W.W."/>
            <person name="Aquadro C.F."/>
            <person name="Ardell D.H."/>
            <person name="Arguello R."/>
            <person name="Artieri C.G."/>
            <person name="Barbash D.A."/>
            <person name="Barker D."/>
            <person name="Barsanti P."/>
            <person name="Batterham P."/>
            <person name="Batzoglou S."/>
            <person name="Begun D."/>
            <person name="Bhutkar A."/>
            <person name="Blanco E."/>
            <person name="Bosak S.A."/>
            <person name="Bradley R.K."/>
            <person name="Brand A.D."/>
            <person name="Brent M.R."/>
            <person name="Brooks A.N."/>
            <person name="Brown R.H."/>
            <person name="Butlin R.K."/>
            <person name="Caggese C."/>
            <person name="Calvi B.R."/>
            <person name="Bernardo de Carvalho A."/>
            <person name="Caspi A."/>
            <person name="Castrezana S."/>
            <person name="Celniker S.E."/>
            <person name="Chang J.L."/>
            <person name="Chapple C."/>
            <person name="Chatterji S."/>
            <person name="Chinwalla A."/>
            <person name="Civetta A."/>
            <person name="Clifton S.W."/>
            <person name="Comeron J.M."/>
            <person name="Costello J.C."/>
            <person name="Coyne J.A."/>
            <person name="Daub J."/>
            <person name="David R.G."/>
            <person name="Delcher A.L."/>
            <person name="Delehaunty K."/>
            <person name="Do C.B."/>
            <person name="Ebling H."/>
            <person name="Edwards K."/>
            <person name="Eickbush T."/>
            <person name="Evans J.D."/>
            <person name="Filipski A."/>
            <person name="Findeiss S."/>
            <person name="Freyhult E."/>
            <person name="Fulton L."/>
            <person name="Fulton R."/>
            <person name="Garcia A.C."/>
            <person name="Gardiner A."/>
            <person name="Garfield D.A."/>
            <person name="Garvin B.E."/>
            <person name="Gibson G."/>
            <person name="Gilbert D."/>
            <person name="Gnerre S."/>
            <person name="Godfrey J."/>
            <person name="Good R."/>
            <person name="Gotea V."/>
            <person name="Gravely B."/>
            <person name="Greenberg A.J."/>
            <person name="Griffiths-Jones S."/>
            <person name="Gross S."/>
            <person name="Guigo R."/>
            <person name="Gustafson E.A."/>
            <person name="Haerty W."/>
            <person name="Hahn M.W."/>
            <person name="Halligan D.L."/>
            <person name="Halpern A.L."/>
            <person name="Halter G.M."/>
            <person name="Han M.V."/>
            <person name="Heger A."/>
            <person name="Hillier L."/>
            <person name="Hinrichs A.S."/>
            <person name="Holmes I."/>
            <person name="Hoskins R.A."/>
            <person name="Hubisz M.J."/>
            <person name="Hultmark D."/>
            <person name="Huntley M.A."/>
            <person name="Jaffe D.B."/>
            <person name="Jagadeeshan S."/>
            <person name="Jeck W.R."/>
            <person name="Johnson J."/>
            <person name="Jones C.D."/>
            <person name="Jordan W.C."/>
            <person name="Karpen G.H."/>
            <person name="Kataoka E."/>
            <person name="Keightley P.D."/>
            <person name="Kheradpour P."/>
            <person name="Kirkness E.F."/>
            <person name="Koerich L.B."/>
            <person name="Kristiansen K."/>
            <person name="Kudrna D."/>
            <person name="Kulathinal R.J."/>
            <person name="Kumar S."/>
            <person name="Kwok R."/>
            <person name="Lander E."/>
            <person name="Langley C.H."/>
            <person name="Lapoint R."/>
            <person name="Lazzaro B.P."/>
            <person name="Lee S.J."/>
            <person name="Levesque L."/>
            <person name="Li R."/>
            <person name="Lin C.F."/>
            <person name="Lin M.F."/>
            <person name="Lindblad-Toh K."/>
            <person name="Llopart A."/>
            <person name="Long M."/>
            <person name="Low L."/>
            <person name="Lozovsky E."/>
            <person name="Lu J."/>
            <person name="Luo M."/>
            <person name="Machado C.A."/>
            <person name="Makalowski W."/>
            <person name="Marzo M."/>
            <person name="Matsuda M."/>
            <person name="Matzkin L."/>
            <person name="McAllister B."/>
            <person name="McBride C.S."/>
            <person name="McKernan B."/>
            <person name="McKernan K."/>
            <person name="Mendez-Lago M."/>
            <person name="Minx P."/>
            <person name="Mollenhauer M.U."/>
            <person name="Montooth K."/>
            <person name="Mount S.M."/>
            <person name="Mu X."/>
            <person name="Myers E."/>
            <person name="Negre B."/>
            <person name="Newfeld S."/>
            <person name="Nielsen R."/>
            <person name="Noor M.A."/>
            <person name="O'Grady P."/>
            <person name="Pachter L."/>
            <person name="Papaceit M."/>
            <person name="Parisi M.J."/>
            <person name="Parisi M."/>
            <person name="Parts L."/>
            <person name="Pedersen J.S."/>
            <person name="Pesole G."/>
            <person name="Phillippy A.M."/>
            <person name="Ponting C.P."/>
            <person name="Pop M."/>
            <person name="Porcelli D."/>
            <person name="Powell J.R."/>
            <person name="Prohaska S."/>
            <person name="Pruitt K."/>
            <person name="Puig M."/>
            <person name="Quesneville H."/>
            <person name="Ram K.R."/>
            <person name="Rand D."/>
            <person name="Rasmussen M.D."/>
            <person name="Reed L.K."/>
            <person name="Reenan R."/>
            <person name="Reily A."/>
            <person name="Remington K.A."/>
            <person name="Rieger T.T."/>
            <person name="Ritchie M.G."/>
            <person name="Robin C."/>
            <person name="Rogers Y.H."/>
            <person name="Rohde C."/>
            <person name="Rozas J."/>
            <person name="Rubenfield M.J."/>
            <person name="Ruiz A."/>
            <person name="Russo S."/>
            <person name="Salzberg S.L."/>
            <person name="Sanchez-Gracia A."/>
            <person name="Saranga D.J."/>
            <person name="Sato H."/>
            <person name="Schaeffer S.W."/>
            <person name="Schatz M.C."/>
            <person name="Schlenke T."/>
            <person name="Schwartz R."/>
            <person name="Segarra C."/>
            <person name="Singh R.S."/>
            <person name="Sirot L."/>
            <person name="Sirota M."/>
            <person name="Sisneros N.B."/>
            <person name="Smith C.D."/>
            <person name="Smith T.F."/>
            <person name="Spieth J."/>
            <person name="Stage D.E."/>
            <person name="Stark A."/>
            <person name="Stephan W."/>
            <person name="Strausberg R.L."/>
            <person name="Strempel S."/>
            <person name="Sturgill D."/>
            <person name="Sutton G."/>
            <person name="Sutton G.G."/>
            <person name="Tao W."/>
            <person name="Teichmann S."/>
            <person name="Tobari Y.N."/>
            <person name="Tomimura Y."/>
            <person name="Tsolas J.M."/>
            <person name="Valente V.L."/>
            <person name="Venter E."/>
            <person name="Venter J.C."/>
            <person name="Vicario S."/>
            <person name="Vieira F.G."/>
            <person name="Vilella A.J."/>
            <person name="Villasante A."/>
            <person name="Walenz B."/>
            <person name="Wang J."/>
            <person name="Wasserman M."/>
            <person name="Watts T."/>
            <person name="Wilson D."/>
            <person name="Wilson R.K."/>
            <person name="Wing R.A."/>
            <person name="Wolfner M.F."/>
            <person name="Wong A."/>
            <person name="Wong G.K."/>
            <person name="Wu C.I."/>
            <person name="Wu G."/>
            <person name="Yamamoto D."/>
            <person name="Yang H.P."/>
            <person name="Yang S.P."/>
            <person name="Yorke J.A."/>
            <person name="Yoshida K."/>
            <person name="Zdobnov E."/>
            <person name="Zhang P."/>
            <person name="Zhang Y."/>
            <person name="Zimin A.V."/>
            <person name="Baldwin J."/>
            <person name="Abdouelleil A."/>
            <person name="Abdulkadir J."/>
            <person name="Abebe A."/>
            <person name="Abera B."/>
            <person name="Abreu J."/>
            <person name="Acer S.C."/>
            <person name="Aftuck L."/>
            <person name="Alexander A."/>
            <person name="An P."/>
            <person name="Anderson E."/>
            <person name="Anderson S."/>
            <person name="Arachi H."/>
            <person name="Azer M."/>
            <person name="Bachantsang P."/>
            <person name="Barry A."/>
            <person name="Bayul T."/>
            <person name="Berlin A."/>
            <person name="Bessette D."/>
            <person name="Bloom T."/>
            <person name="Blye J."/>
            <person name="Boguslavskiy L."/>
            <person name="Bonnet C."/>
            <person name="Boukhgalter B."/>
            <person name="Bourzgui I."/>
            <person name="Brown A."/>
            <person name="Cahill P."/>
            <person name="Channer S."/>
            <person name="Cheshatsang Y."/>
            <person name="Chuda L."/>
            <person name="Citroen M."/>
            <person name="Collymore A."/>
            <person name="Cooke P."/>
            <person name="Costello M."/>
            <person name="D'Aco K."/>
            <person name="Daza R."/>
            <person name="De Haan G."/>
            <person name="DeGray S."/>
            <person name="DeMaso C."/>
            <person name="Dhargay N."/>
            <person name="Dooley K."/>
            <person name="Dooley E."/>
            <person name="Doricent M."/>
            <person name="Dorje P."/>
            <person name="Dorjee K."/>
            <person name="Dupes A."/>
            <person name="Elong R."/>
            <person name="Falk J."/>
            <person name="Farina A."/>
            <person name="Faro S."/>
            <person name="Ferguson D."/>
            <person name="Fisher S."/>
            <person name="Foley C.D."/>
            <person name="Franke A."/>
            <person name="Friedrich D."/>
            <person name="Gadbois L."/>
            <person name="Gearin G."/>
            <person name="Gearin C.R."/>
            <person name="Giannoukos G."/>
            <person name="Goode T."/>
            <person name="Graham J."/>
            <person name="Grandbois E."/>
            <person name="Grewal S."/>
            <person name="Gyaltsen K."/>
            <person name="Hafez N."/>
            <person name="Hagos B."/>
            <person name="Hall J."/>
            <person name="Henson C."/>
            <person name="Hollinger A."/>
            <person name="Honan T."/>
            <person name="Huard M.D."/>
            <person name="Hughes L."/>
            <person name="Hurhula B."/>
            <person name="Husby M.E."/>
            <person name="Kamat A."/>
            <person name="Kanga B."/>
            <person name="Kashin S."/>
            <person name="Khazanovich D."/>
            <person name="Kisner P."/>
            <person name="Lance K."/>
            <person name="Lara M."/>
            <person name="Lee W."/>
            <person name="Lennon N."/>
            <person name="Letendre F."/>
            <person name="LeVine R."/>
            <person name="Lipovsky A."/>
            <person name="Liu X."/>
            <person name="Liu J."/>
            <person name="Liu S."/>
            <person name="Lokyitsang T."/>
            <person name="Lokyitsang Y."/>
            <person name="Lubonja R."/>
            <person name="Lui A."/>
            <person name="MacDonald P."/>
            <person name="Magnisalis V."/>
            <person name="Maru K."/>
            <person name="Matthews C."/>
            <person name="McCusker W."/>
            <person name="McDonough S."/>
            <person name="Mehta T."/>
            <person name="Meldrim J."/>
            <person name="Meneus L."/>
            <person name="Mihai O."/>
            <person name="Mihalev A."/>
            <person name="Mihova T."/>
            <person name="Mittelman R."/>
            <person name="Mlenga V."/>
            <person name="Montmayeur A."/>
            <person name="Mulrain L."/>
            <person name="Navidi A."/>
            <person name="Naylor J."/>
            <person name="Negash T."/>
            <person name="Nguyen T."/>
            <person name="Nguyen N."/>
            <person name="Nicol R."/>
            <person name="Norbu C."/>
            <person name="Norbu N."/>
            <person name="Novod N."/>
            <person name="O'Neill B."/>
            <person name="Osman S."/>
            <person name="Markiewicz E."/>
            <person name="Oyono O.L."/>
            <person name="Patti C."/>
            <person name="Phunkhang P."/>
            <person name="Pierre F."/>
            <person name="Priest M."/>
            <person name="Raghuraman S."/>
            <person name="Rege F."/>
            <person name="Reyes R."/>
            <person name="Rise C."/>
            <person name="Rogov P."/>
            <person name="Ross K."/>
            <person name="Ryan E."/>
            <person name="Settipalli S."/>
            <person name="Shea T."/>
            <person name="Sherpa N."/>
            <person name="Shi L."/>
            <person name="Shih D."/>
            <person name="Sparrow T."/>
            <person name="Spaulding J."/>
            <person name="Stalker J."/>
            <person name="Stange-Thomann N."/>
            <person name="Stavropoulos S."/>
            <person name="Stone C."/>
            <person name="Strader C."/>
            <person name="Tesfaye S."/>
            <person name="Thomson T."/>
            <person name="Thoulutsang Y."/>
            <person name="Thoulutsang D."/>
            <person name="Topham K."/>
            <person name="Topping I."/>
            <person name="Tsamla T."/>
            <person name="Vassiliev H."/>
            <person name="Vo A."/>
            <person name="Wangchuk T."/>
            <person name="Wangdi T."/>
            <person name="Weiand M."/>
            <person name="Wilkinson J."/>
            <person name="Wilson A."/>
            <person name="Yadav S."/>
            <person name="Young G."/>
            <person name="Yu Q."/>
            <person name="Zembek L."/>
            <person name="Zhong D."/>
            <person name="Zimmer A."/>
            <person name="Zwirko Z."/>
            <person name="Jaffe D.B."/>
            <person name="Alvarez P."/>
            <person name="Brockman W."/>
            <person name="Butler J."/>
            <person name="Chin C."/>
            <person name="Gnerre S."/>
            <person name="Grabherr M."/>
            <person name="Kleber M."/>
            <person name="Mauceli E."/>
            <person name="MacCallum I."/>
        </authorList>
    </citation>
    <scope>NUCLEOTIDE SEQUENCE [LARGE SCALE GENOMIC DNA]</scope>
    <source>
        <strain evidence="3">Tucson 14024-0371.13</strain>
    </source>
</reference>
<accession>A0A0P8XUX2</accession>